<gene>
    <name evidence="4" type="ORF">FA14DRAFT_159647</name>
</gene>
<organism evidence="4 5">
    <name type="scientific">Meira miltonrushii</name>
    <dbReference type="NCBI Taxonomy" id="1280837"/>
    <lineage>
        <taxon>Eukaryota</taxon>
        <taxon>Fungi</taxon>
        <taxon>Dikarya</taxon>
        <taxon>Basidiomycota</taxon>
        <taxon>Ustilaginomycotina</taxon>
        <taxon>Exobasidiomycetes</taxon>
        <taxon>Exobasidiales</taxon>
        <taxon>Brachybasidiaceae</taxon>
        <taxon>Meira</taxon>
    </lineage>
</organism>
<dbReference type="GO" id="GO:0005737">
    <property type="term" value="C:cytoplasm"/>
    <property type="evidence" value="ECO:0007669"/>
    <property type="project" value="UniProtKB-ARBA"/>
</dbReference>
<dbReference type="GeneID" id="37020089"/>
<dbReference type="InParanoid" id="A0A316VJR6"/>
<sequence>MRLLPRDTGFASLASTLSLAVANYKPIPQLPVESNSTGAKGGNQLMPVGAGGQAAQQTFQVQTPNQANTYDQSHPIGQWGEVSVLYVPNTTDSSSANQLKTTSTVGPGKCPVQQKYTPTSALPPPTYPPFDPVQANVYRYRQQQGVNLGSWFVQEGWMEGNFMSCAAGPKQAEFDILSGFGTSASGIGNATAYMEKHWDTWITEDDFLNLARIGINTVRIPIGYWSVGPYFCKESPFEPYAAVYEYSWRYVARAINWAGKYNIGVVLDLHGAYGSQNGQAHSGLSNGKIDFYNTKNMDLTTNLLVWIAHEISNVTNVVGIELLNEPQNRPSLWPWYTRTMDAMRNASIGARTIPLYFHDAFDLDKGSAFTANRTDFVVQDYHSYFVYTSADTSMSAAQHTSIIGGSFSQNLQNESAVGRRNLVVGEWSCALAPSSLASSSNKAAAQTAFCKTQEDVYRNAAAGWIFWSYKMENCNSNGGWCFQQAIKQFLPKTFDSWGLTNKTASYFRSINSTSLQAQSSVLNRIAKIPYPSKMANNLKVQQPNGTDGGLKAAAEAETDADSDATNVNVAGIVGMVDSNNVQDQEQEEGARIGMVEHNSTDVRKRGTGSLAARASEISRRAANNAQLAAQFGYNDGFKSARYFAADGSLSRLGFAIQYRADSYRARVARGLLQRGNLNDYKQQYAAGVLAGEKLVAQVIGSS</sequence>
<evidence type="ECO:0000256" key="2">
    <source>
        <dbReference type="ARBA" id="ARBA00022801"/>
    </source>
</evidence>
<dbReference type="FunFam" id="3.20.20.80:FF:000100">
    <property type="entry name" value="Glycoside hydrolase superfamily"/>
    <property type="match status" value="1"/>
</dbReference>
<name>A0A316VJR6_9BASI</name>
<dbReference type="PANTHER" id="PTHR31297">
    <property type="entry name" value="GLUCAN ENDO-1,6-BETA-GLUCOSIDASE B"/>
    <property type="match status" value="1"/>
</dbReference>
<keyword evidence="3" id="KW-0326">Glycosidase</keyword>
<evidence type="ECO:0000256" key="3">
    <source>
        <dbReference type="ARBA" id="ARBA00023295"/>
    </source>
</evidence>
<keyword evidence="2 4" id="KW-0378">Hydrolase</keyword>
<reference evidence="4 5" key="1">
    <citation type="journal article" date="2018" name="Mol. Biol. Evol.">
        <title>Broad Genomic Sampling Reveals a Smut Pathogenic Ancestry of the Fungal Clade Ustilaginomycotina.</title>
        <authorList>
            <person name="Kijpornyongpan T."/>
            <person name="Mondo S.J."/>
            <person name="Barry K."/>
            <person name="Sandor L."/>
            <person name="Lee J."/>
            <person name="Lipzen A."/>
            <person name="Pangilinan J."/>
            <person name="LaButti K."/>
            <person name="Hainaut M."/>
            <person name="Henrissat B."/>
            <person name="Grigoriev I.V."/>
            <person name="Spatafora J.W."/>
            <person name="Aime M.C."/>
        </authorList>
    </citation>
    <scope>NUCLEOTIDE SEQUENCE [LARGE SCALE GENOMIC DNA]</scope>
    <source>
        <strain evidence="4 5">MCA 3882</strain>
    </source>
</reference>
<dbReference type="InterPro" id="IPR050386">
    <property type="entry name" value="Glycosyl_hydrolase_5"/>
</dbReference>
<proteinExistence type="inferred from homology"/>
<dbReference type="OrthoDB" id="1887033at2759"/>
<dbReference type="InterPro" id="IPR017853">
    <property type="entry name" value="GH"/>
</dbReference>
<dbReference type="AlphaFoldDB" id="A0A316VJR6"/>
<evidence type="ECO:0000313" key="5">
    <source>
        <dbReference type="Proteomes" id="UP000245771"/>
    </source>
</evidence>
<dbReference type="EMBL" id="KZ819602">
    <property type="protein sequence ID" value="PWN37750.1"/>
    <property type="molecule type" value="Genomic_DNA"/>
</dbReference>
<dbReference type="Proteomes" id="UP000245771">
    <property type="component" value="Unassembled WGS sequence"/>
</dbReference>
<evidence type="ECO:0000256" key="1">
    <source>
        <dbReference type="ARBA" id="ARBA00005641"/>
    </source>
</evidence>
<protein>
    <submittedName>
        <fullName evidence="4">Glycoside hydrolase</fullName>
    </submittedName>
</protein>
<dbReference type="Gene3D" id="3.20.20.80">
    <property type="entry name" value="Glycosidases"/>
    <property type="match status" value="1"/>
</dbReference>
<dbReference type="GO" id="GO:0009251">
    <property type="term" value="P:glucan catabolic process"/>
    <property type="evidence" value="ECO:0007669"/>
    <property type="project" value="TreeGrafter"/>
</dbReference>
<dbReference type="STRING" id="1280837.A0A316VJR6"/>
<dbReference type="GO" id="GO:0009986">
    <property type="term" value="C:cell surface"/>
    <property type="evidence" value="ECO:0007669"/>
    <property type="project" value="TreeGrafter"/>
</dbReference>
<dbReference type="GO" id="GO:0046557">
    <property type="term" value="F:glucan endo-1,6-beta-glucosidase activity"/>
    <property type="evidence" value="ECO:0007669"/>
    <property type="project" value="TreeGrafter"/>
</dbReference>
<accession>A0A316VJR6</accession>
<dbReference type="GO" id="GO:0005576">
    <property type="term" value="C:extracellular region"/>
    <property type="evidence" value="ECO:0007669"/>
    <property type="project" value="TreeGrafter"/>
</dbReference>
<dbReference type="PANTHER" id="PTHR31297:SF43">
    <property type="entry name" value="GLUCAN 1,3-BETA-GLUCOSIDASE 3"/>
    <property type="match status" value="1"/>
</dbReference>
<evidence type="ECO:0000313" key="4">
    <source>
        <dbReference type="EMBL" id="PWN37750.1"/>
    </source>
</evidence>
<dbReference type="RefSeq" id="XP_025358052.1">
    <property type="nucleotide sequence ID" value="XM_025498308.1"/>
</dbReference>
<comment type="similarity">
    <text evidence="1">Belongs to the glycosyl hydrolase 5 (cellulase A) family.</text>
</comment>
<keyword evidence="5" id="KW-1185">Reference proteome</keyword>
<dbReference type="SUPFAM" id="SSF51445">
    <property type="entry name" value="(Trans)glycosidases"/>
    <property type="match status" value="1"/>
</dbReference>